<dbReference type="EC" id="2.7.13.3" evidence="2"/>
<evidence type="ECO:0000256" key="6">
    <source>
        <dbReference type="SAM" id="MobiDB-lite"/>
    </source>
</evidence>
<dbReference type="EMBL" id="BMML01000015">
    <property type="protein sequence ID" value="GGN26551.1"/>
    <property type="molecule type" value="Genomic_DNA"/>
</dbReference>
<dbReference type="InterPro" id="IPR036890">
    <property type="entry name" value="HATPase_C_sf"/>
</dbReference>
<feature type="region of interest" description="Disordered" evidence="6">
    <location>
        <begin position="677"/>
        <end position="737"/>
    </location>
</feature>
<keyword evidence="5" id="KW-0418">Kinase</keyword>
<keyword evidence="4" id="KW-0808">Transferase</keyword>
<keyword evidence="7" id="KW-0472">Membrane</keyword>
<dbReference type="AlphaFoldDB" id="A0A918CU14"/>
<dbReference type="SMART" id="SM00387">
    <property type="entry name" value="HATPase_c"/>
    <property type="match status" value="1"/>
</dbReference>
<dbReference type="InterPro" id="IPR050428">
    <property type="entry name" value="TCS_sensor_his_kinase"/>
</dbReference>
<feature type="transmembrane region" description="Helical" evidence="7">
    <location>
        <begin position="40"/>
        <end position="58"/>
    </location>
</feature>
<comment type="caution">
    <text evidence="9">The sequence shown here is derived from an EMBL/GenBank/DDBJ whole genome shotgun (WGS) entry which is preliminary data.</text>
</comment>
<gene>
    <name evidence="9" type="ORF">GCM10011578_061170</name>
</gene>
<feature type="transmembrane region" description="Helical" evidence="7">
    <location>
        <begin position="341"/>
        <end position="362"/>
    </location>
</feature>
<feature type="compositionally biased region" description="Basic and acidic residues" evidence="6">
    <location>
        <begin position="825"/>
        <end position="836"/>
    </location>
</feature>
<feature type="compositionally biased region" description="Low complexity" evidence="6">
    <location>
        <begin position="857"/>
        <end position="867"/>
    </location>
</feature>
<dbReference type="Proteomes" id="UP000653411">
    <property type="component" value="Unassembled WGS sequence"/>
</dbReference>
<keyword evidence="3" id="KW-0597">Phosphoprotein</keyword>
<feature type="region of interest" description="Disordered" evidence="6">
    <location>
        <begin position="1"/>
        <end position="31"/>
    </location>
</feature>
<dbReference type="PANTHER" id="PTHR45436">
    <property type="entry name" value="SENSOR HISTIDINE KINASE YKOH"/>
    <property type="match status" value="1"/>
</dbReference>
<evidence type="ECO:0000256" key="1">
    <source>
        <dbReference type="ARBA" id="ARBA00000085"/>
    </source>
</evidence>
<feature type="domain" description="Histidine kinase/HSP90-like ATPase" evidence="8">
    <location>
        <begin position="546"/>
        <end position="659"/>
    </location>
</feature>
<evidence type="ECO:0000256" key="5">
    <source>
        <dbReference type="ARBA" id="ARBA00022777"/>
    </source>
</evidence>
<dbReference type="SUPFAM" id="SSF55874">
    <property type="entry name" value="ATPase domain of HSP90 chaperone/DNA topoisomerase II/histidine kinase"/>
    <property type="match status" value="1"/>
</dbReference>
<accession>A0A918CU14</accession>
<dbReference type="Gene3D" id="3.30.565.10">
    <property type="entry name" value="Histidine kinase-like ATPase, C-terminal domain"/>
    <property type="match status" value="1"/>
</dbReference>
<reference evidence="9" key="2">
    <citation type="submission" date="2020-09" db="EMBL/GenBank/DDBJ databases">
        <authorList>
            <person name="Sun Q."/>
            <person name="Zhou Y."/>
        </authorList>
    </citation>
    <scope>NUCLEOTIDE SEQUENCE</scope>
    <source>
        <strain evidence="9">CGMCC 4.7110</strain>
    </source>
</reference>
<dbReference type="InterPro" id="IPR003594">
    <property type="entry name" value="HATPase_dom"/>
</dbReference>
<evidence type="ECO:0000256" key="3">
    <source>
        <dbReference type="ARBA" id="ARBA00022553"/>
    </source>
</evidence>
<evidence type="ECO:0000259" key="8">
    <source>
        <dbReference type="SMART" id="SM00387"/>
    </source>
</evidence>
<feature type="compositionally biased region" description="Gly residues" evidence="6">
    <location>
        <begin position="838"/>
        <end position="850"/>
    </location>
</feature>
<dbReference type="GO" id="GO:0004673">
    <property type="term" value="F:protein histidine kinase activity"/>
    <property type="evidence" value="ECO:0007669"/>
    <property type="project" value="UniProtKB-EC"/>
</dbReference>
<evidence type="ECO:0000313" key="10">
    <source>
        <dbReference type="Proteomes" id="UP000653411"/>
    </source>
</evidence>
<protein>
    <recommendedName>
        <fullName evidence="2">histidine kinase</fullName>
        <ecNumber evidence="2">2.7.13.3</ecNumber>
    </recommendedName>
</protein>
<evidence type="ECO:0000256" key="2">
    <source>
        <dbReference type="ARBA" id="ARBA00012438"/>
    </source>
</evidence>
<comment type="catalytic activity">
    <reaction evidence="1">
        <text>ATP + protein L-histidine = ADP + protein N-phospho-L-histidine.</text>
        <dbReference type="EC" id="2.7.13.3"/>
    </reaction>
</comment>
<dbReference type="InterPro" id="IPR013587">
    <property type="entry name" value="Nitrate/nitrite_sensing"/>
</dbReference>
<name>A0A918CU14_9ACTN</name>
<feature type="compositionally biased region" description="Gly residues" evidence="6">
    <location>
        <begin position="811"/>
        <end position="824"/>
    </location>
</feature>
<dbReference type="Pfam" id="PF02518">
    <property type="entry name" value="HATPase_c"/>
    <property type="match status" value="1"/>
</dbReference>
<dbReference type="GO" id="GO:0000160">
    <property type="term" value="P:phosphorelay signal transduction system"/>
    <property type="evidence" value="ECO:0007669"/>
    <property type="project" value="TreeGrafter"/>
</dbReference>
<evidence type="ECO:0000313" key="9">
    <source>
        <dbReference type="EMBL" id="GGN26551.1"/>
    </source>
</evidence>
<dbReference type="GO" id="GO:0005886">
    <property type="term" value="C:plasma membrane"/>
    <property type="evidence" value="ECO:0007669"/>
    <property type="project" value="TreeGrafter"/>
</dbReference>
<dbReference type="PANTHER" id="PTHR45436:SF5">
    <property type="entry name" value="SENSOR HISTIDINE KINASE TRCS"/>
    <property type="match status" value="1"/>
</dbReference>
<dbReference type="Gene3D" id="6.10.340.10">
    <property type="match status" value="1"/>
</dbReference>
<feature type="region of interest" description="Disordered" evidence="6">
    <location>
        <begin position="749"/>
        <end position="873"/>
    </location>
</feature>
<sequence length="873" mass="93773">MTEFGRFVRRRTGSPAVENQPSDGAPTSAASPGRLPLRTVLIILVVVPSLALAPLWGLSTYQLATRWQSEKAQSDLGSSLGLQSSALFQSLDEERRLTAEAQADPGTSTRGRLATARAATDKAVAGFLPVADRSTAHGQQGLDTALSGTVRGLDRLAAQRKAVDSGSAGPKAAFDYYSGTIDSLMDVFTALGRRSNAEAALLASTLVDLYGAIDRIGREDALLGRDWQTGHLKVDEYDVFVDAVGAQEYLLQRVALGLTGAELDTYRKMTAAASWKTQHGLEEQVIVAGPHHSPGELVLGQIHTRWRASLDANRPLLLNLVQVRAAHLDKVSADSVSRLRWTLITVSAVGLLAVILVILTSWRLTVLLRRRIHALRDEAVELQQRLPDVVSRLERGEDVDVDREVRLVEPTPDELGELGRALNAASRSAVATAVRQAEQHRGFERLLQRIARRTQILIGLQLRKLNELERKHEDPEVLEGLFDLDHLTARLRRYEENLVILGGGQPQRRWRKPVRLLDVLRAAQSEVQDYRRISIDVEDEPWVSERAVGTLVHILAELMENAAAFSKPPTPVEVRAARVGRGVAVEIEDRGLGMEPEHYAEANALMAAPPQLDVMTRADDVRLGLYVVARLSAGLGLRVELRPSAFGGTRVVVLLPEQVVVEAPAVAPEPVVLPSEVLPHLPGPRRHPHDAGAGPRAPYEGGRLPTRAKGHAMANVTASSPRPADENAASPAAARPLPQRVRQASLAPELQNAEEPVEPGEPDLWTFPDRPGRSGATIGAFQRQSRRARGGNDTDDDTAGGANGTVLNGTGDRGGSADGGGSGHGSDDNDGRRDNDGNGDGTDVGGGTDFGDGDGEGPASSGRPGSSRTDDRG</sequence>
<reference evidence="9" key="1">
    <citation type="journal article" date="2014" name="Int. J. Syst. Evol. Microbiol.">
        <title>Complete genome sequence of Corynebacterium casei LMG S-19264T (=DSM 44701T), isolated from a smear-ripened cheese.</title>
        <authorList>
            <consortium name="US DOE Joint Genome Institute (JGI-PGF)"/>
            <person name="Walter F."/>
            <person name="Albersmeier A."/>
            <person name="Kalinowski J."/>
            <person name="Ruckert C."/>
        </authorList>
    </citation>
    <scope>NUCLEOTIDE SEQUENCE</scope>
    <source>
        <strain evidence="9">CGMCC 4.7110</strain>
    </source>
</reference>
<feature type="compositionally biased region" description="Low complexity" evidence="6">
    <location>
        <begin position="726"/>
        <end position="737"/>
    </location>
</feature>
<proteinExistence type="predicted"/>
<keyword evidence="10" id="KW-1185">Reference proteome</keyword>
<evidence type="ECO:0000256" key="7">
    <source>
        <dbReference type="SAM" id="Phobius"/>
    </source>
</evidence>
<keyword evidence="7" id="KW-1133">Transmembrane helix</keyword>
<evidence type="ECO:0000256" key="4">
    <source>
        <dbReference type="ARBA" id="ARBA00022679"/>
    </source>
</evidence>
<keyword evidence="7" id="KW-0812">Transmembrane</keyword>
<dbReference type="Pfam" id="PF08376">
    <property type="entry name" value="NIT"/>
    <property type="match status" value="1"/>
</dbReference>
<organism evidence="9 10">
    <name type="scientific">Streptomyces fuscichromogenes</name>
    <dbReference type="NCBI Taxonomy" id="1324013"/>
    <lineage>
        <taxon>Bacteria</taxon>
        <taxon>Bacillati</taxon>
        <taxon>Actinomycetota</taxon>
        <taxon>Actinomycetes</taxon>
        <taxon>Kitasatosporales</taxon>
        <taxon>Streptomycetaceae</taxon>
        <taxon>Streptomyces</taxon>
    </lineage>
</organism>